<organism evidence="1 2">
    <name type="scientific">Lepidopterella palustris CBS 459.81</name>
    <dbReference type="NCBI Taxonomy" id="1314670"/>
    <lineage>
        <taxon>Eukaryota</taxon>
        <taxon>Fungi</taxon>
        <taxon>Dikarya</taxon>
        <taxon>Ascomycota</taxon>
        <taxon>Pezizomycotina</taxon>
        <taxon>Dothideomycetes</taxon>
        <taxon>Pleosporomycetidae</taxon>
        <taxon>Mytilinidiales</taxon>
        <taxon>Argynnaceae</taxon>
        <taxon>Lepidopterella</taxon>
    </lineage>
</organism>
<name>A0A8E2EF30_9PEZI</name>
<dbReference type="AlphaFoldDB" id="A0A8E2EF30"/>
<proteinExistence type="predicted"/>
<reference evidence="1 2" key="1">
    <citation type="journal article" date="2016" name="Nat. Commun.">
        <title>Ectomycorrhizal ecology is imprinted in the genome of the dominant symbiotic fungus Cenococcum geophilum.</title>
        <authorList>
            <consortium name="DOE Joint Genome Institute"/>
            <person name="Peter M."/>
            <person name="Kohler A."/>
            <person name="Ohm R.A."/>
            <person name="Kuo A."/>
            <person name="Krutzmann J."/>
            <person name="Morin E."/>
            <person name="Arend M."/>
            <person name="Barry K.W."/>
            <person name="Binder M."/>
            <person name="Choi C."/>
            <person name="Clum A."/>
            <person name="Copeland A."/>
            <person name="Grisel N."/>
            <person name="Haridas S."/>
            <person name="Kipfer T."/>
            <person name="LaButti K."/>
            <person name="Lindquist E."/>
            <person name="Lipzen A."/>
            <person name="Maire R."/>
            <person name="Meier B."/>
            <person name="Mihaltcheva S."/>
            <person name="Molinier V."/>
            <person name="Murat C."/>
            <person name="Poggeler S."/>
            <person name="Quandt C.A."/>
            <person name="Sperisen C."/>
            <person name="Tritt A."/>
            <person name="Tisserant E."/>
            <person name="Crous P.W."/>
            <person name="Henrissat B."/>
            <person name="Nehls U."/>
            <person name="Egli S."/>
            <person name="Spatafora J.W."/>
            <person name="Grigoriev I.V."/>
            <person name="Martin F.M."/>
        </authorList>
    </citation>
    <scope>NUCLEOTIDE SEQUENCE [LARGE SCALE GENOMIC DNA]</scope>
    <source>
        <strain evidence="1 2">CBS 459.81</strain>
    </source>
</reference>
<accession>A0A8E2EF30</accession>
<sequence length="70" mass="7662">MHNQSWLASRPFNRCQSRAFAETLCLVVELNAVSGSLFFFSAAIVNAPALMQNQHADNTTSPPTLCFGQC</sequence>
<gene>
    <name evidence="1" type="ORF">K432DRAFT_213757</name>
</gene>
<keyword evidence="2" id="KW-1185">Reference proteome</keyword>
<dbReference type="EMBL" id="KV744881">
    <property type="protein sequence ID" value="OCK82673.1"/>
    <property type="molecule type" value="Genomic_DNA"/>
</dbReference>
<protein>
    <submittedName>
        <fullName evidence="1">Uncharacterized protein</fullName>
    </submittedName>
</protein>
<evidence type="ECO:0000313" key="2">
    <source>
        <dbReference type="Proteomes" id="UP000250266"/>
    </source>
</evidence>
<evidence type="ECO:0000313" key="1">
    <source>
        <dbReference type="EMBL" id="OCK82673.1"/>
    </source>
</evidence>
<dbReference type="Proteomes" id="UP000250266">
    <property type="component" value="Unassembled WGS sequence"/>
</dbReference>